<dbReference type="RefSeq" id="YP_010063509.1">
    <property type="nucleotide sequence ID" value="NC_054806.1"/>
</dbReference>
<dbReference type="GeneID" id="64947316"/>
<evidence type="ECO:0000313" key="1">
    <source>
        <dbReference type="EMBL" id="QDH47889.1"/>
    </source>
</evidence>
<dbReference type="EMBL" id="MK919472">
    <property type="protein sequence ID" value="QDH47889.1"/>
    <property type="molecule type" value="Genomic_DNA"/>
</dbReference>
<accession>A0A514A3Q2</accession>
<evidence type="ECO:0000313" key="2">
    <source>
        <dbReference type="Proteomes" id="UP000320155"/>
    </source>
</evidence>
<name>A0A514A3Q2_9CAUD</name>
<proteinExistence type="predicted"/>
<gene>
    <name evidence="1" type="primary">72</name>
    <name evidence="1" type="ORF">SEA_BENVOLIO_72</name>
</gene>
<dbReference type="Pfam" id="PF17429">
    <property type="entry name" value="GP70"/>
    <property type="match status" value="1"/>
</dbReference>
<protein>
    <submittedName>
        <fullName evidence="1">Uncharacterized protein</fullName>
    </submittedName>
</protein>
<organism evidence="1 2">
    <name type="scientific">Mycobacterium phage Benvolio</name>
    <dbReference type="NCBI Taxonomy" id="2591074"/>
    <lineage>
        <taxon>Viruses</taxon>
        <taxon>Duplodnaviria</taxon>
        <taxon>Heunggongvirae</taxon>
        <taxon>Uroviricota</taxon>
        <taxon>Caudoviricetes</taxon>
        <taxon>Turbidovirus</taxon>
        <taxon>Turbidovirus benvolio</taxon>
    </lineage>
</organism>
<keyword evidence="2" id="KW-1185">Reference proteome</keyword>
<reference evidence="1 2" key="1">
    <citation type="submission" date="2019-05" db="EMBL/GenBank/DDBJ databases">
        <authorList>
            <person name="Adams R."/>
            <person name="Akbary L.S."/>
            <person name="Andrews M.B."/>
            <person name="Baumann C.N."/>
            <person name="Belamarich J.P."/>
            <person name="Bhuta P.S."/>
            <person name="Campbell C.V."/>
            <person name="Crevits C.K."/>
            <person name="Crockett C.R."/>
            <person name="Dolan H.E."/>
            <person name="Ellis C.L."/>
            <person name="Elsasser D.N."/>
            <person name="Fenwick S.L."/>
            <person name="Guo R."/>
            <person name="Jackson A.R."/>
            <person name="Kaur A."/>
            <person name="Madison K.A."/>
            <person name="Kivimaki S.E."/>
            <person name="Martin A.Y."/>
            <person name="McChesney S.A."/>
            <person name="McCreary M.E."/>
            <person name="McMahill K.J."/>
            <person name="Nicely M.K."/>
            <person name="Ofsa J.B."/>
            <person name="Redle J.D."/>
            <person name="Santos M.R."/>
            <person name="Stiltner K.B."/>
            <person name="Taheny A.C."/>
            <person name="Tran P.V."/>
            <person name="Tunckanat T."/>
            <person name="Villavicencio A.P."/>
            <person name="Voshell S.M."/>
            <person name="Williams K.J."/>
            <person name="Witmer C.E."/>
            <person name="Woodruff E.H."/>
            <person name="Garlena R.A."/>
            <person name="Russell D.A."/>
            <person name="Pope W.H."/>
            <person name="Jacobs-Sera D."/>
            <person name="Hatfull G.F."/>
        </authorList>
    </citation>
    <scope>NUCLEOTIDE SEQUENCE [LARGE SCALE GENOMIC DNA]</scope>
</reference>
<dbReference type="InterPro" id="IPR035405">
    <property type="entry name" value="GP70"/>
</dbReference>
<sequence length="137" mass="15427">MALSHIATLFPEVVHTPVETLVNDPEFIYAQRCETWWRGKEHLAPVTVLLVYRSPLVKDTGKFYRPISKMILESNRFEVIGSGSRVDKNYWGNRGDFMVAKMTQASEFPGGPLDNDEMQRILSVATAEALGKVLEAV</sequence>
<dbReference type="KEGG" id="vg:64947316"/>
<dbReference type="Proteomes" id="UP000320155">
    <property type="component" value="Segment"/>
</dbReference>